<name>A0A9N8DWP9_9STRA</name>
<dbReference type="GO" id="GO:0005634">
    <property type="term" value="C:nucleus"/>
    <property type="evidence" value="ECO:0007669"/>
    <property type="project" value="UniProtKB-SubCell"/>
</dbReference>
<dbReference type="FunFam" id="1.10.10.10:FF:000479">
    <property type="entry name" value="Predicted protein"/>
    <property type="match status" value="1"/>
</dbReference>
<feature type="region of interest" description="Disordered" evidence="5">
    <location>
        <begin position="382"/>
        <end position="405"/>
    </location>
</feature>
<dbReference type="Gene3D" id="1.10.10.10">
    <property type="entry name" value="Winged helix-like DNA-binding domain superfamily/Winged helix DNA-binding domain"/>
    <property type="match status" value="1"/>
</dbReference>
<protein>
    <submittedName>
        <fullName evidence="7">Shock factor protein HSF8</fullName>
    </submittedName>
</protein>
<dbReference type="GO" id="GO:0043565">
    <property type="term" value="F:sequence-specific DNA binding"/>
    <property type="evidence" value="ECO:0007669"/>
    <property type="project" value="InterPro"/>
</dbReference>
<evidence type="ECO:0000256" key="4">
    <source>
        <dbReference type="RuleBase" id="RU004020"/>
    </source>
</evidence>
<dbReference type="InterPro" id="IPR036388">
    <property type="entry name" value="WH-like_DNA-bd_sf"/>
</dbReference>
<dbReference type="EMBL" id="CAICTM010000422">
    <property type="protein sequence ID" value="CAB9510156.1"/>
    <property type="molecule type" value="Genomic_DNA"/>
</dbReference>
<evidence type="ECO:0000313" key="7">
    <source>
        <dbReference type="EMBL" id="CAB9510156.1"/>
    </source>
</evidence>
<feature type="region of interest" description="Disordered" evidence="5">
    <location>
        <begin position="15"/>
        <end position="45"/>
    </location>
</feature>
<feature type="compositionally biased region" description="Pro residues" evidence="5">
    <location>
        <begin position="389"/>
        <end position="403"/>
    </location>
</feature>
<evidence type="ECO:0000256" key="2">
    <source>
        <dbReference type="ARBA" id="ARBA00023125"/>
    </source>
</evidence>
<feature type="region of interest" description="Disordered" evidence="5">
    <location>
        <begin position="344"/>
        <end position="365"/>
    </location>
</feature>
<feature type="domain" description="HSF-type DNA-binding" evidence="6">
    <location>
        <begin position="89"/>
        <end position="184"/>
    </location>
</feature>
<dbReference type="Proteomes" id="UP001153069">
    <property type="component" value="Unassembled WGS sequence"/>
</dbReference>
<dbReference type="AlphaFoldDB" id="A0A9N8DWP9"/>
<evidence type="ECO:0000313" key="8">
    <source>
        <dbReference type="Proteomes" id="UP001153069"/>
    </source>
</evidence>
<evidence type="ECO:0000256" key="5">
    <source>
        <dbReference type="SAM" id="MobiDB-lite"/>
    </source>
</evidence>
<dbReference type="SUPFAM" id="SSF46785">
    <property type="entry name" value="Winged helix' DNA-binding domain"/>
    <property type="match status" value="1"/>
</dbReference>
<feature type="compositionally biased region" description="Pro residues" evidence="5">
    <location>
        <begin position="354"/>
        <end position="363"/>
    </location>
</feature>
<reference evidence="7" key="1">
    <citation type="submission" date="2020-06" db="EMBL/GenBank/DDBJ databases">
        <authorList>
            <consortium name="Plant Systems Biology data submission"/>
        </authorList>
    </citation>
    <scope>NUCLEOTIDE SEQUENCE</scope>
    <source>
        <strain evidence="7">D6</strain>
    </source>
</reference>
<keyword evidence="8" id="KW-1185">Reference proteome</keyword>
<keyword evidence="2" id="KW-0238">DNA-binding</keyword>
<dbReference type="InterPro" id="IPR036390">
    <property type="entry name" value="WH_DNA-bd_sf"/>
</dbReference>
<feature type="compositionally biased region" description="Basic residues" evidence="5">
    <location>
        <begin position="33"/>
        <end position="42"/>
    </location>
</feature>
<keyword evidence="3" id="KW-0539">Nucleus</keyword>
<gene>
    <name evidence="7" type="ORF">SEMRO_423_G139840.1</name>
</gene>
<sequence length="502" mass="53847">MTSNAEGLAAAALASMNSPSFQGQEKMADPPKKKNGGNRGRGKQVELKFPVEPRVIQVIKKPRTIMNHSYRDFSCVPPEAGEVVPTDINQMTFPQKVHHILSQPENSKFISWMPHGRAFRISIPKLFESKVCAKYFGHTRYSSFLRQLSNHSFKHLTQGTDRNCYYHEFMLRGLPHLGKYMPRPKDARRLVPDPSNEPDFNAISKAFPLPGGNGNGVNAEPTQEPQAAANMPVAGSPRLASVLVSTSGGNSPMPPAKKPRMEPVVQATPQFPLHVPPVQSPVQAPQVQLPVQVALQLALQAPIPAPAPVQAPAPVSCPQQQVPNVSSQEAQQILHLLVNHAANTSNPPRVVSAPAPPPPPPQPDNSLVLQELAALLRGNQGFTLNQPAAPAPPPPPPQAPQPPCNSALQDLAALLRSSQGVTVNQPVVAAPAPSALQTAQWQAAQERNDAVVAVIRGGLRARLEETPTPPPVSNNSNELATVLAAALVQQFNSNRGGCSNRH</sequence>
<accession>A0A9N8DWP9</accession>
<dbReference type="InterPro" id="IPR000232">
    <property type="entry name" value="HSF_DNA-bd"/>
</dbReference>
<dbReference type="GO" id="GO:0003700">
    <property type="term" value="F:DNA-binding transcription factor activity"/>
    <property type="evidence" value="ECO:0007669"/>
    <property type="project" value="InterPro"/>
</dbReference>
<organism evidence="7 8">
    <name type="scientific">Seminavis robusta</name>
    <dbReference type="NCBI Taxonomy" id="568900"/>
    <lineage>
        <taxon>Eukaryota</taxon>
        <taxon>Sar</taxon>
        <taxon>Stramenopiles</taxon>
        <taxon>Ochrophyta</taxon>
        <taxon>Bacillariophyta</taxon>
        <taxon>Bacillariophyceae</taxon>
        <taxon>Bacillariophycidae</taxon>
        <taxon>Naviculales</taxon>
        <taxon>Naviculaceae</taxon>
        <taxon>Seminavis</taxon>
    </lineage>
</organism>
<evidence type="ECO:0000256" key="3">
    <source>
        <dbReference type="ARBA" id="ARBA00023242"/>
    </source>
</evidence>
<dbReference type="SMART" id="SM00415">
    <property type="entry name" value="HSF"/>
    <property type="match status" value="1"/>
</dbReference>
<evidence type="ECO:0000259" key="6">
    <source>
        <dbReference type="SMART" id="SM00415"/>
    </source>
</evidence>
<proteinExistence type="inferred from homology"/>
<dbReference type="PANTHER" id="PTHR10015">
    <property type="entry name" value="HEAT SHOCK TRANSCRIPTION FACTOR"/>
    <property type="match status" value="1"/>
</dbReference>
<dbReference type="PANTHER" id="PTHR10015:SF206">
    <property type="entry name" value="HSF-TYPE DNA-BINDING DOMAIN-CONTAINING PROTEIN"/>
    <property type="match status" value="1"/>
</dbReference>
<dbReference type="OrthoDB" id="46525at2759"/>
<comment type="similarity">
    <text evidence="4">Belongs to the HSF family.</text>
</comment>
<dbReference type="Pfam" id="PF00447">
    <property type="entry name" value="HSF_DNA-bind"/>
    <property type="match status" value="1"/>
</dbReference>
<comment type="caution">
    <text evidence="7">The sequence shown here is derived from an EMBL/GenBank/DDBJ whole genome shotgun (WGS) entry which is preliminary data.</text>
</comment>
<evidence type="ECO:0000256" key="1">
    <source>
        <dbReference type="ARBA" id="ARBA00004123"/>
    </source>
</evidence>
<comment type="subcellular location">
    <subcellularLocation>
        <location evidence="1">Nucleus</location>
    </subcellularLocation>
</comment>